<dbReference type="EMBL" id="PVWJ01000054">
    <property type="protein sequence ID" value="PSB02624.1"/>
    <property type="molecule type" value="Genomic_DNA"/>
</dbReference>
<evidence type="ECO:0000256" key="1">
    <source>
        <dbReference type="SAM" id="SignalP"/>
    </source>
</evidence>
<reference evidence="2 3" key="1">
    <citation type="submission" date="2018-02" db="EMBL/GenBank/DDBJ databases">
        <authorList>
            <person name="Cohen D.B."/>
            <person name="Kent A.D."/>
        </authorList>
    </citation>
    <scope>NUCLEOTIDE SEQUENCE [LARGE SCALE GENOMIC DNA]</scope>
    <source>
        <strain evidence="2 3">CCAP 1448/3</strain>
    </source>
</reference>
<keyword evidence="1" id="KW-0732">Signal</keyword>
<organism evidence="2 3">
    <name type="scientific">Merismopedia glauca CCAP 1448/3</name>
    <dbReference type="NCBI Taxonomy" id="1296344"/>
    <lineage>
        <taxon>Bacteria</taxon>
        <taxon>Bacillati</taxon>
        <taxon>Cyanobacteriota</taxon>
        <taxon>Cyanophyceae</taxon>
        <taxon>Synechococcales</taxon>
        <taxon>Merismopediaceae</taxon>
        <taxon>Merismopedia</taxon>
    </lineage>
</organism>
<evidence type="ECO:0008006" key="4">
    <source>
        <dbReference type="Google" id="ProtNLM"/>
    </source>
</evidence>
<sequence>MSRFLLSTTLSTAIFILPTLSLAGGANAQFPQPNGRGDYYSIQTPGTTSSHLVWQVVSSELNCRSRPGSNSRVVRKLFKGDVINLVSRPKIRRDAKGLPWLFVAKEGSLEDIKTRCFVRGNAQFIKPIPYSFSDLKLGSVLNT</sequence>
<keyword evidence="3" id="KW-1185">Reference proteome</keyword>
<dbReference type="AlphaFoldDB" id="A0A2T1C342"/>
<name>A0A2T1C342_9CYAN</name>
<feature type="chain" id="PRO_5015777767" description="SH3 domain-containing protein" evidence="1">
    <location>
        <begin position="29"/>
        <end position="143"/>
    </location>
</feature>
<gene>
    <name evidence="2" type="ORF">C7B64_12305</name>
</gene>
<evidence type="ECO:0000313" key="3">
    <source>
        <dbReference type="Proteomes" id="UP000238762"/>
    </source>
</evidence>
<accession>A0A2T1C342</accession>
<evidence type="ECO:0000313" key="2">
    <source>
        <dbReference type="EMBL" id="PSB02624.1"/>
    </source>
</evidence>
<comment type="caution">
    <text evidence="2">The sequence shown here is derived from an EMBL/GenBank/DDBJ whole genome shotgun (WGS) entry which is preliminary data.</text>
</comment>
<dbReference type="RefSeq" id="WP_106288949.1">
    <property type="nucleotide sequence ID" value="NZ_CAWNTC010000047.1"/>
</dbReference>
<dbReference type="Proteomes" id="UP000238762">
    <property type="component" value="Unassembled WGS sequence"/>
</dbReference>
<reference evidence="2 3" key="2">
    <citation type="submission" date="2018-03" db="EMBL/GenBank/DDBJ databases">
        <title>The ancient ancestry and fast evolution of plastids.</title>
        <authorList>
            <person name="Moore K.R."/>
            <person name="Magnabosco C."/>
            <person name="Momper L."/>
            <person name="Gold D.A."/>
            <person name="Bosak T."/>
            <person name="Fournier G.P."/>
        </authorList>
    </citation>
    <scope>NUCLEOTIDE SEQUENCE [LARGE SCALE GENOMIC DNA]</scope>
    <source>
        <strain evidence="2 3">CCAP 1448/3</strain>
    </source>
</reference>
<protein>
    <recommendedName>
        <fullName evidence="4">SH3 domain-containing protein</fullName>
    </recommendedName>
</protein>
<feature type="signal peptide" evidence="1">
    <location>
        <begin position="1"/>
        <end position="28"/>
    </location>
</feature>
<dbReference type="OrthoDB" id="532556at2"/>
<proteinExistence type="predicted"/>